<sequence length="173" mass="19972">MKRIQKIFKWITLLFFGITIYAMTIGQIIPIEFADWHDMHLFYDIILQGLPIAILLTLVWTLKKDRPKKTNIAIGILTPIIAGGMFFGTIFLMFSYGFGAWVDEQIIYENKENPNVTINQQLWDIGAFGYGGQRTVKLTPILGIWNWSEQIDTAEIEADNWTLVQREGDIKFP</sequence>
<keyword evidence="1" id="KW-0472">Membrane</keyword>
<dbReference type="EMBL" id="QKZT01000028">
    <property type="protein sequence ID" value="PZX46937.1"/>
    <property type="molecule type" value="Genomic_DNA"/>
</dbReference>
<keyword evidence="3" id="KW-1185">Reference proteome</keyword>
<keyword evidence="1" id="KW-0812">Transmembrane</keyword>
<protein>
    <submittedName>
        <fullName evidence="2">Uncharacterized protein</fullName>
    </submittedName>
</protein>
<dbReference type="Proteomes" id="UP000248882">
    <property type="component" value="Unassembled WGS sequence"/>
</dbReference>
<gene>
    <name evidence="2" type="ORF">LV85_04161</name>
</gene>
<evidence type="ECO:0000256" key="1">
    <source>
        <dbReference type="SAM" id="Phobius"/>
    </source>
</evidence>
<comment type="caution">
    <text evidence="2">The sequence shown here is derived from an EMBL/GenBank/DDBJ whole genome shotgun (WGS) entry which is preliminary data.</text>
</comment>
<dbReference type="AlphaFoldDB" id="A0A2W7QT94"/>
<name>A0A2W7QT94_9BACT</name>
<proteinExistence type="predicted"/>
<evidence type="ECO:0000313" key="3">
    <source>
        <dbReference type="Proteomes" id="UP000248882"/>
    </source>
</evidence>
<evidence type="ECO:0000313" key="2">
    <source>
        <dbReference type="EMBL" id="PZX46937.1"/>
    </source>
</evidence>
<keyword evidence="1" id="KW-1133">Transmembrane helix</keyword>
<reference evidence="2 3" key="1">
    <citation type="submission" date="2018-06" db="EMBL/GenBank/DDBJ databases">
        <title>Genomic Encyclopedia of Archaeal and Bacterial Type Strains, Phase II (KMG-II): from individual species to whole genera.</title>
        <authorList>
            <person name="Goeker M."/>
        </authorList>
    </citation>
    <scope>NUCLEOTIDE SEQUENCE [LARGE SCALE GENOMIC DNA]</scope>
    <source>
        <strain evidence="2 3">DSM 19830</strain>
    </source>
</reference>
<feature type="transmembrane region" description="Helical" evidence="1">
    <location>
        <begin position="41"/>
        <end position="60"/>
    </location>
</feature>
<feature type="transmembrane region" description="Helical" evidence="1">
    <location>
        <begin position="72"/>
        <end position="94"/>
    </location>
</feature>
<organism evidence="2 3">
    <name type="scientific">Algoriphagus chordae</name>
    <dbReference type="NCBI Taxonomy" id="237019"/>
    <lineage>
        <taxon>Bacteria</taxon>
        <taxon>Pseudomonadati</taxon>
        <taxon>Bacteroidota</taxon>
        <taxon>Cytophagia</taxon>
        <taxon>Cytophagales</taxon>
        <taxon>Cyclobacteriaceae</taxon>
        <taxon>Algoriphagus</taxon>
    </lineage>
</organism>
<dbReference type="RefSeq" id="WP_111323034.1">
    <property type="nucleotide sequence ID" value="NZ_QKZT01000028.1"/>
</dbReference>
<feature type="transmembrane region" description="Helical" evidence="1">
    <location>
        <begin position="7"/>
        <end position="29"/>
    </location>
</feature>
<accession>A0A2W7QT94</accession>
<dbReference type="OrthoDB" id="981292at2"/>